<feature type="transmembrane region" description="Helical" evidence="1">
    <location>
        <begin position="84"/>
        <end position="108"/>
    </location>
</feature>
<keyword evidence="3" id="KW-1185">Reference proteome</keyword>
<feature type="transmembrane region" description="Helical" evidence="1">
    <location>
        <begin position="20"/>
        <end position="42"/>
    </location>
</feature>
<dbReference type="EMBL" id="JAMGBC010000001">
    <property type="protein sequence ID" value="MCL6679296.1"/>
    <property type="molecule type" value="Genomic_DNA"/>
</dbReference>
<dbReference type="Pfam" id="PF11026">
    <property type="entry name" value="DUF2721"/>
    <property type="match status" value="1"/>
</dbReference>
<name>A0ABT0RGF6_9SPHN</name>
<keyword evidence="1" id="KW-0812">Transmembrane</keyword>
<evidence type="ECO:0000313" key="3">
    <source>
        <dbReference type="Proteomes" id="UP001165343"/>
    </source>
</evidence>
<keyword evidence="1" id="KW-1133">Transmembrane helix</keyword>
<sequence>MIPLPPNDTAVAQIADIIQSALGPVFLLAGIGAFLNVCAGRLSRIVDRARQIEPLLLKSRGSEHDRYLREIRVLDRRMALVGRAIWLAVFAAMLICLVVILLFAGTLVRGHFGTAIAILFMTCMALLGSGFALFLVETQVGSRAVRVRNALLEHEAEEQS</sequence>
<dbReference type="Proteomes" id="UP001165343">
    <property type="component" value="Unassembled WGS sequence"/>
</dbReference>
<reference evidence="2" key="1">
    <citation type="submission" date="2022-05" db="EMBL/GenBank/DDBJ databases">
        <authorList>
            <person name="Jo J.-H."/>
            <person name="Im W.-T."/>
        </authorList>
    </citation>
    <scope>NUCLEOTIDE SEQUENCE</scope>
    <source>
        <strain evidence="2">RG327</strain>
    </source>
</reference>
<proteinExistence type="predicted"/>
<gene>
    <name evidence="2" type="ORF">LZ519_08240</name>
</gene>
<comment type="caution">
    <text evidence="2">The sequence shown here is derived from an EMBL/GenBank/DDBJ whole genome shotgun (WGS) entry which is preliminary data.</text>
</comment>
<evidence type="ECO:0000256" key="1">
    <source>
        <dbReference type="SAM" id="Phobius"/>
    </source>
</evidence>
<feature type="transmembrane region" description="Helical" evidence="1">
    <location>
        <begin position="114"/>
        <end position="136"/>
    </location>
</feature>
<protein>
    <submittedName>
        <fullName evidence="2">DUF2721 domain-containing protein</fullName>
    </submittedName>
</protein>
<accession>A0ABT0RGF6</accession>
<organism evidence="2 3">
    <name type="scientific">Sphingomonas anseongensis</name>
    <dbReference type="NCBI Taxonomy" id="2908207"/>
    <lineage>
        <taxon>Bacteria</taxon>
        <taxon>Pseudomonadati</taxon>
        <taxon>Pseudomonadota</taxon>
        <taxon>Alphaproteobacteria</taxon>
        <taxon>Sphingomonadales</taxon>
        <taxon>Sphingomonadaceae</taxon>
        <taxon>Sphingomonas</taxon>
    </lineage>
</organism>
<evidence type="ECO:0000313" key="2">
    <source>
        <dbReference type="EMBL" id="MCL6679296.1"/>
    </source>
</evidence>
<dbReference type="InterPro" id="IPR021279">
    <property type="entry name" value="DUF2721"/>
</dbReference>
<keyword evidence="1" id="KW-0472">Membrane</keyword>
<dbReference type="RefSeq" id="WP_249868202.1">
    <property type="nucleotide sequence ID" value="NZ_JAMGBC010000001.1"/>
</dbReference>